<evidence type="ECO:0000313" key="2">
    <source>
        <dbReference type="EMBL" id="CCV65578.1"/>
    </source>
</evidence>
<name>U4KRA4_9MOLU</name>
<dbReference type="OrthoDB" id="384232at2"/>
<dbReference type="RefSeq" id="WP_030004438.1">
    <property type="nucleotide sequence ID" value="NC_022549.1"/>
</dbReference>
<keyword evidence="1" id="KW-1133">Transmembrane helix</keyword>
<dbReference type="KEGG" id="abra:BN85305570"/>
<organism evidence="2 3">
    <name type="scientific">Acholeplasma brassicae</name>
    <dbReference type="NCBI Taxonomy" id="61635"/>
    <lineage>
        <taxon>Bacteria</taxon>
        <taxon>Bacillati</taxon>
        <taxon>Mycoplasmatota</taxon>
        <taxon>Mollicutes</taxon>
        <taxon>Acholeplasmatales</taxon>
        <taxon>Acholeplasmataceae</taxon>
        <taxon>Acholeplasma</taxon>
    </lineage>
</organism>
<keyword evidence="1" id="KW-0812">Transmembrane</keyword>
<dbReference type="HOGENOM" id="CLU_726887_0_0_14"/>
<feature type="transmembrane region" description="Helical" evidence="1">
    <location>
        <begin position="7"/>
        <end position="29"/>
    </location>
</feature>
<sequence>MKKYKLIIFLAFCFILGIFSVPLFNSGYLSTLFGSFFKLPFYYHIMLLVGMFFLTLSLHEFTHLFAFLFRGIKSKAIFLLCFVFYKSERGWRLSYNPSLFLLGGGLVIPDVGLILNEDDEKRYQRAFAFSLIAAPVMTVVSSLLLFILTIFFFYEEPWVVVSNTYVLLFSSLYTYASTFETQTIYGDFKAYKHVKTDPDFALLILSEYTSELSAYHVSLLEDYLDSKPLYGQTFHTLTFFQLLLEHHVFNNNTFDEKIFKRATHFQTHKHAYKRLITKQTHLELASLLIYYFDKCHLQKERDQLYFWYKDALSDSKIKEPVKTYLEKQIAHLIKESDESTFLNEKENIKSGPMYWVFKGLPSYYETEQKRNEGYPYFDLSCEIE</sequence>
<reference evidence="2 3" key="1">
    <citation type="journal article" date="2013" name="J. Mol. Microbiol. Biotechnol.">
        <title>Analysis of the Complete Genomes of Acholeplasma brassicae , A. palmae and A. laidlawii and Their Comparison to the Obligate Parasites from ' Candidatus Phytoplasma'.</title>
        <authorList>
            <person name="Kube M."/>
            <person name="Siewert C."/>
            <person name="Migdoll A.M."/>
            <person name="Duduk B."/>
            <person name="Holz S."/>
            <person name="Rabus R."/>
            <person name="Seemuller E."/>
            <person name="Mitrovic J."/>
            <person name="Muller I."/>
            <person name="Buttner C."/>
            <person name="Reinhardt R."/>
        </authorList>
    </citation>
    <scope>NUCLEOTIDE SEQUENCE [LARGE SCALE GENOMIC DNA]</scope>
    <source>
        <strain evidence="3">0502</strain>
    </source>
</reference>
<dbReference type="STRING" id="61635.BN85305570"/>
<keyword evidence="3" id="KW-1185">Reference proteome</keyword>
<dbReference type="AlphaFoldDB" id="U4KRA4"/>
<keyword evidence="1" id="KW-0472">Membrane</keyword>
<feature type="transmembrane region" description="Helical" evidence="1">
    <location>
        <begin position="158"/>
        <end position="176"/>
    </location>
</feature>
<evidence type="ECO:0000313" key="3">
    <source>
        <dbReference type="Proteomes" id="UP000032737"/>
    </source>
</evidence>
<feature type="transmembrane region" description="Helical" evidence="1">
    <location>
        <begin position="127"/>
        <end position="152"/>
    </location>
</feature>
<dbReference type="EMBL" id="FO681348">
    <property type="protein sequence ID" value="CCV65578.1"/>
    <property type="molecule type" value="Genomic_DNA"/>
</dbReference>
<accession>U4KRA4</accession>
<dbReference type="Proteomes" id="UP000032737">
    <property type="component" value="Chromosome"/>
</dbReference>
<proteinExistence type="predicted"/>
<evidence type="ECO:0000256" key="1">
    <source>
        <dbReference type="SAM" id="Phobius"/>
    </source>
</evidence>
<feature type="transmembrane region" description="Helical" evidence="1">
    <location>
        <begin position="41"/>
        <end position="58"/>
    </location>
</feature>
<protein>
    <submittedName>
        <fullName evidence="2">Predicted peptidase (M50)</fullName>
    </submittedName>
</protein>
<gene>
    <name evidence="2" type="ORF">BN85305570</name>
</gene>